<dbReference type="Gene3D" id="1.25.40.10">
    <property type="entry name" value="Tetratricopeptide repeat domain"/>
    <property type="match status" value="1"/>
</dbReference>
<dbReference type="Gene3D" id="3.30.200.20">
    <property type="entry name" value="Phosphorylase Kinase, domain 1"/>
    <property type="match status" value="1"/>
</dbReference>
<keyword evidence="9" id="KW-1185">Reference proteome</keyword>
<sequence length="466" mass="50009">MGGPGQDELAGAEPSAENRPDPPAEASPPAVPVLVAGRYRPVRFLGRGGMGVVHEAEDTRLDRRVAVKMLTAVEGLAGDSEAWDRFRREARALARIDHPGVVTLYDSGVHDGTPYLVMQVLDGTTLAGLVSVAGRLPTAVVCTVAFGMAEALEAAHAAGVLHRDVKPTNVGITRSGRVVLQDFGLARLAGEAAITRTGALVGTPQFMAPEAMRGVLPERAADWYGLGVCMYLMITGELPFGPTVDFGAIMERALGDGVPPLTGSRWDCPEDLCRLVDDLCRQDPALRRQDAETIRDVLLPLTYGGTESLAGLVTGRAREDAVRDAQAVQSFPEAADPDEDVPEYLWDEAAVLPAPRDAPQDPFRPATLSDTTRRIVLGSMTPQSALSRQREAVNLVQRGRLQEAAQMLAVVVPVCLSTLGPDHPTTLTSQYWHAVCLARLDAGRDAIDLFSRVNRRVARRTDGHDD</sequence>
<dbReference type="PANTHER" id="PTHR43289">
    <property type="entry name" value="MITOGEN-ACTIVATED PROTEIN KINASE KINASE KINASE 20-RELATED"/>
    <property type="match status" value="1"/>
</dbReference>
<dbReference type="InterPro" id="IPR011009">
    <property type="entry name" value="Kinase-like_dom_sf"/>
</dbReference>
<evidence type="ECO:0000313" key="8">
    <source>
        <dbReference type="EMBL" id="MFM9647328.1"/>
    </source>
</evidence>
<evidence type="ECO:0000256" key="6">
    <source>
        <dbReference type="SAM" id="MobiDB-lite"/>
    </source>
</evidence>
<dbReference type="PROSITE" id="PS50011">
    <property type="entry name" value="PROTEIN_KINASE_DOM"/>
    <property type="match status" value="1"/>
</dbReference>
<evidence type="ECO:0000256" key="1">
    <source>
        <dbReference type="ARBA" id="ARBA00022679"/>
    </source>
</evidence>
<comment type="caution">
    <text evidence="8">The sequence shown here is derived from an EMBL/GenBank/DDBJ whole genome shotgun (WGS) entry which is preliminary data.</text>
</comment>
<keyword evidence="3 8" id="KW-0418">Kinase</keyword>
<feature type="region of interest" description="Disordered" evidence="6">
    <location>
        <begin position="1"/>
        <end position="31"/>
    </location>
</feature>
<dbReference type="GO" id="GO:0016301">
    <property type="term" value="F:kinase activity"/>
    <property type="evidence" value="ECO:0007669"/>
    <property type="project" value="UniProtKB-KW"/>
</dbReference>
<dbReference type="SUPFAM" id="SSF56112">
    <property type="entry name" value="Protein kinase-like (PK-like)"/>
    <property type="match status" value="1"/>
</dbReference>
<proteinExistence type="predicted"/>
<keyword evidence="1" id="KW-0808">Transferase</keyword>
<dbReference type="EMBL" id="JBJVNE010000006">
    <property type="protein sequence ID" value="MFM9647328.1"/>
    <property type="molecule type" value="Genomic_DNA"/>
</dbReference>
<dbReference type="Gene3D" id="1.10.510.10">
    <property type="entry name" value="Transferase(Phosphotransferase) domain 1"/>
    <property type="match status" value="1"/>
</dbReference>
<dbReference type="Pfam" id="PF00069">
    <property type="entry name" value="Pkinase"/>
    <property type="match status" value="1"/>
</dbReference>
<keyword evidence="2 5" id="KW-0547">Nucleotide-binding</keyword>
<keyword evidence="4 5" id="KW-0067">ATP-binding</keyword>
<evidence type="ECO:0000313" key="9">
    <source>
        <dbReference type="Proteomes" id="UP001631993"/>
    </source>
</evidence>
<dbReference type="CDD" id="cd14014">
    <property type="entry name" value="STKc_PknB_like"/>
    <property type="match status" value="1"/>
</dbReference>
<evidence type="ECO:0000259" key="7">
    <source>
        <dbReference type="PROSITE" id="PS50011"/>
    </source>
</evidence>
<dbReference type="SMART" id="SM00220">
    <property type="entry name" value="S_TKc"/>
    <property type="match status" value="1"/>
</dbReference>
<dbReference type="InterPro" id="IPR000719">
    <property type="entry name" value="Prot_kinase_dom"/>
</dbReference>
<protein>
    <submittedName>
        <fullName evidence="8">Protein kinase domain-containing protein</fullName>
    </submittedName>
</protein>
<dbReference type="InterPro" id="IPR017441">
    <property type="entry name" value="Protein_kinase_ATP_BS"/>
</dbReference>
<evidence type="ECO:0000256" key="3">
    <source>
        <dbReference type="ARBA" id="ARBA00022777"/>
    </source>
</evidence>
<dbReference type="PROSITE" id="PS00107">
    <property type="entry name" value="PROTEIN_KINASE_ATP"/>
    <property type="match status" value="1"/>
</dbReference>
<dbReference type="GeneID" id="93766019"/>
<feature type="domain" description="Protein kinase" evidence="7">
    <location>
        <begin position="39"/>
        <end position="299"/>
    </location>
</feature>
<evidence type="ECO:0000256" key="5">
    <source>
        <dbReference type="PROSITE-ProRule" id="PRU10141"/>
    </source>
</evidence>
<dbReference type="InterPro" id="IPR011990">
    <property type="entry name" value="TPR-like_helical_dom_sf"/>
</dbReference>
<name>A0ABW9IFQ8_STRGJ</name>
<organism evidence="8 9">
    <name type="scientific">Streptomyces galilaeus</name>
    <dbReference type="NCBI Taxonomy" id="33899"/>
    <lineage>
        <taxon>Bacteria</taxon>
        <taxon>Bacillati</taxon>
        <taxon>Actinomycetota</taxon>
        <taxon>Actinomycetes</taxon>
        <taxon>Kitasatosporales</taxon>
        <taxon>Streptomycetaceae</taxon>
        <taxon>Streptomyces</taxon>
    </lineage>
</organism>
<dbReference type="Proteomes" id="UP001631993">
    <property type="component" value="Unassembled WGS sequence"/>
</dbReference>
<gene>
    <name evidence="8" type="ORF">ACKI1S_14425</name>
</gene>
<feature type="binding site" evidence="5">
    <location>
        <position position="68"/>
    </location>
    <ligand>
        <name>ATP</name>
        <dbReference type="ChEBI" id="CHEBI:30616"/>
    </ligand>
</feature>
<evidence type="ECO:0000256" key="2">
    <source>
        <dbReference type="ARBA" id="ARBA00022741"/>
    </source>
</evidence>
<reference evidence="8 9" key="1">
    <citation type="submission" date="2024-12" db="EMBL/GenBank/DDBJ databases">
        <title>Forecasting of Potato common scab and diversities of Pathogenic streptomyces spp. in china.</title>
        <authorList>
            <person name="Handique U."/>
            <person name="Wu J."/>
        </authorList>
    </citation>
    <scope>NUCLEOTIDE SEQUENCE [LARGE SCALE GENOMIC DNA]</scope>
    <source>
        <strain evidence="8 9">ZRIMU1585</strain>
    </source>
</reference>
<evidence type="ECO:0000256" key="4">
    <source>
        <dbReference type="ARBA" id="ARBA00022840"/>
    </source>
</evidence>
<accession>A0ABW9IFQ8</accession>
<dbReference type="PANTHER" id="PTHR43289:SF34">
    <property type="entry name" value="SERINE_THREONINE-PROTEIN KINASE YBDM-RELATED"/>
    <property type="match status" value="1"/>
</dbReference>
<dbReference type="RefSeq" id="WP_328736983.1">
    <property type="nucleotide sequence ID" value="NZ_JBJVND010000001.1"/>
</dbReference>